<sequence length="172" mass="18256">MSRGVRSCRDLSRVVLGVLRVANGASALVAPKMLLRRLGVDSKANPAAVYGLRMFGVRTVLIGLDMLSSDDEIRARAVRMAPLIHGSDTVSALVTGVQRDLPRRAAVLATAISGVNVILALLAQRADKPPSRREPAFAEVFGSLPERGGEMLSTKRSVVSNHEPVRPGPEAG</sequence>
<gene>
    <name evidence="2" type="ORF">JF887_05885</name>
</gene>
<evidence type="ECO:0008006" key="4">
    <source>
        <dbReference type="Google" id="ProtNLM"/>
    </source>
</evidence>
<comment type="caution">
    <text evidence="2">The sequence shown here is derived from an EMBL/GenBank/DDBJ whole genome shotgun (WGS) entry which is preliminary data.</text>
</comment>
<accession>A0A934NFR1</accession>
<evidence type="ECO:0000313" key="2">
    <source>
        <dbReference type="EMBL" id="MBJ7608945.1"/>
    </source>
</evidence>
<feature type="region of interest" description="Disordered" evidence="1">
    <location>
        <begin position="147"/>
        <end position="172"/>
    </location>
</feature>
<name>A0A934NFR1_9BACT</name>
<evidence type="ECO:0000313" key="3">
    <source>
        <dbReference type="Proteomes" id="UP000614410"/>
    </source>
</evidence>
<dbReference type="Proteomes" id="UP000614410">
    <property type="component" value="Unassembled WGS sequence"/>
</dbReference>
<dbReference type="AlphaFoldDB" id="A0A934NFR1"/>
<evidence type="ECO:0000256" key="1">
    <source>
        <dbReference type="SAM" id="MobiDB-lite"/>
    </source>
</evidence>
<organism evidence="2 3">
    <name type="scientific">Candidatus Amunia macphersoniae</name>
    <dbReference type="NCBI Taxonomy" id="3127014"/>
    <lineage>
        <taxon>Bacteria</taxon>
        <taxon>Bacillati</taxon>
        <taxon>Candidatus Dormiibacterota</taxon>
        <taxon>Candidatus Dormibacteria</taxon>
        <taxon>Candidatus Aeolococcales</taxon>
        <taxon>Candidatus Aeolococcaceae</taxon>
        <taxon>Candidatus Amunia</taxon>
    </lineage>
</organism>
<proteinExistence type="predicted"/>
<protein>
    <recommendedName>
        <fullName evidence="4">DUF4267 domain-containing protein</fullName>
    </recommendedName>
</protein>
<reference evidence="2 3" key="1">
    <citation type="submission" date="2020-10" db="EMBL/GenBank/DDBJ databases">
        <title>Ca. Dormibacterota MAGs.</title>
        <authorList>
            <person name="Montgomery K."/>
        </authorList>
    </citation>
    <scope>NUCLEOTIDE SEQUENCE [LARGE SCALE GENOMIC DNA]</scope>
    <source>
        <strain evidence="2">Mitchell_Peninsula_5</strain>
    </source>
</reference>
<dbReference type="EMBL" id="JAEKNN010000026">
    <property type="protein sequence ID" value="MBJ7608945.1"/>
    <property type="molecule type" value="Genomic_DNA"/>
</dbReference>